<dbReference type="EMBL" id="KN824839">
    <property type="protein sequence ID" value="KIL00207.1"/>
    <property type="molecule type" value="Genomic_DNA"/>
</dbReference>
<evidence type="ECO:0000313" key="5">
    <source>
        <dbReference type="Proteomes" id="UP000054538"/>
    </source>
</evidence>
<dbReference type="GO" id="GO:0016881">
    <property type="term" value="F:acid-amino acid ligase activity"/>
    <property type="evidence" value="ECO:0007669"/>
    <property type="project" value="TreeGrafter"/>
</dbReference>
<proteinExistence type="predicted"/>
<reference evidence="5" key="2">
    <citation type="submission" date="2015-01" db="EMBL/GenBank/DDBJ databases">
        <title>Evolutionary Origins and Diversification of the Mycorrhizal Mutualists.</title>
        <authorList>
            <consortium name="DOE Joint Genome Institute"/>
            <consortium name="Mycorrhizal Genomics Consortium"/>
            <person name="Kohler A."/>
            <person name="Kuo A."/>
            <person name="Nagy L.G."/>
            <person name="Floudas D."/>
            <person name="Copeland A."/>
            <person name="Barry K.W."/>
            <person name="Cichocki N."/>
            <person name="Veneault-Fourrey C."/>
            <person name="LaButti K."/>
            <person name="Lindquist E.A."/>
            <person name="Lipzen A."/>
            <person name="Lundell T."/>
            <person name="Morin E."/>
            <person name="Murat C."/>
            <person name="Riley R."/>
            <person name="Ohm R."/>
            <person name="Sun H."/>
            <person name="Tunlid A."/>
            <person name="Henrissat B."/>
            <person name="Grigoriev I.V."/>
            <person name="Hibbett D.S."/>
            <person name="Martin F."/>
        </authorList>
    </citation>
    <scope>NUCLEOTIDE SEQUENCE [LARGE SCALE GENOMIC DNA]</scope>
    <source>
        <strain evidence="5">Ve08.2h10</strain>
    </source>
</reference>
<dbReference type="HOGENOM" id="CLU_032936_0_0_1"/>
<evidence type="ECO:0000259" key="2">
    <source>
        <dbReference type="Pfam" id="PF23571"/>
    </source>
</evidence>
<dbReference type="AlphaFoldDB" id="A0A0D0E5V5"/>
<feature type="compositionally biased region" description="Low complexity" evidence="1">
    <location>
        <begin position="137"/>
        <end position="146"/>
    </location>
</feature>
<name>A0A0D0E5V5_9AGAM</name>
<sequence length="592" mass="67144">MSFLGEFPPEPIVALTPELVTSLRERTQAVLSYLVQTNSISAYFKESDILSEFRDALKLAEGGENPETLFQTYHDKVSLSVYEHYLPFVSRFFEQPCRTSAVENLMAPGLPYFIAHSSGTSGGATKHFPKYRHPEHMSTSTSQTMQASNPTSKHGGKNCIAYSLGYRQVVESLNDNGDVDRRLPVCLMSTGTIRMYNDMAIERDNIYQTIRVPNNSSPLAVSFIPNYKSFLFMHALFALQEPQVELINTMFSTIFRDFCRVIDEQWDILVQSIDTGSLPELEGTGHVRENLLRFLPPSPERAAQLREIGRTVDSPGWFTKIWPSLRTVVAISSGPFQTVVPELRHYIGPNVVLQTLGINCSEAFLALAYDHRDPSLYKVVGSDDIIEFLPLDSPEESKHLTQTWNVEFKNKYEVVLTTRDGFWRYRLGDVVEVAGFDPRDGQPVIRYLERRNVHIRLANEITTENQLRDAISSVSESVGVISEFCVSPDYRQSIPRYCFFVESRNKSGSSPASAPSNLHAYLQNHNENYLRDSQAGKIATPVIRLLKQGTFGDFREWKIRTTNVASGQVKVPPVVWDEGTRKWLEEHVVEEY</sequence>
<dbReference type="Pfam" id="PF23571">
    <property type="entry name" value="GH3_M"/>
    <property type="match status" value="1"/>
</dbReference>
<evidence type="ECO:0000256" key="1">
    <source>
        <dbReference type="SAM" id="MobiDB-lite"/>
    </source>
</evidence>
<dbReference type="Pfam" id="PF03321">
    <property type="entry name" value="GH3"/>
    <property type="match status" value="1"/>
</dbReference>
<keyword evidence="5" id="KW-1185">Reference proteome</keyword>
<protein>
    <recommendedName>
        <fullName evidence="6">GH3 auxin-responsive promoter</fullName>
    </recommendedName>
</protein>
<dbReference type="Pfam" id="PF23572">
    <property type="entry name" value="GH3_C"/>
    <property type="match status" value="1"/>
</dbReference>
<evidence type="ECO:0000313" key="4">
    <source>
        <dbReference type="EMBL" id="KIL00207.1"/>
    </source>
</evidence>
<feature type="domain" description="GH3 middle" evidence="2">
    <location>
        <begin position="386"/>
        <end position="437"/>
    </location>
</feature>
<accession>A0A0D0E5V5</accession>
<feature type="region of interest" description="Disordered" evidence="1">
    <location>
        <begin position="134"/>
        <end position="154"/>
    </location>
</feature>
<dbReference type="OrthoDB" id="10004661at2759"/>
<dbReference type="InterPro" id="IPR055378">
    <property type="entry name" value="GH3_C"/>
</dbReference>
<organism evidence="4 5">
    <name type="scientific">Paxillus rubicundulus Ve08.2h10</name>
    <dbReference type="NCBI Taxonomy" id="930991"/>
    <lineage>
        <taxon>Eukaryota</taxon>
        <taxon>Fungi</taxon>
        <taxon>Dikarya</taxon>
        <taxon>Basidiomycota</taxon>
        <taxon>Agaricomycotina</taxon>
        <taxon>Agaricomycetes</taxon>
        <taxon>Agaricomycetidae</taxon>
        <taxon>Boletales</taxon>
        <taxon>Paxilineae</taxon>
        <taxon>Paxillaceae</taxon>
        <taxon>Paxillus</taxon>
    </lineage>
</organism>
<dbReference type="InterPro" id="IPR004993">
    <property type="entry name" value="GH3"/>
</dbReference>
<feature type="domain" description="GH3 C-terminal" evidence="3">
    <location>
        <begin position="466"/>
        <end position="576"/>
    </location>
</feature>
<dbReference type="PANTHER" id="PTHR31901">
    <property type="entry name" value="GH3 DOMAIN-CONTAINING PROTEIN"/>
    <property type="match status" value="1"/>
</dbReference>
<gene>
    <name evidence="4" type="ORF">PAXRUDRAFT_315816</name>
</gene>
<dbReference type="InParanoid" id="A0A0D0E5V5"/>
<evidence type="ECO:0008006" key="6">
    <source>
        <dbReference type="Google" id="ProtNLM"/>
    </source>
</evidence>
<dbReference type="GO" id="GO:0005737">
    <property type="term" value="C:cytoplasm"/>
    <property type="evidence" value="ECO:0007669"/>
    <property type="project" value="TreeGrafter"/>
</dbReference>
<dbReference type="Proteomes" id="UP000054538">
    <property type="component" value="Unassembled WGS sequence"/>
</dbReference>
<reference evidence="4 5" key="1">
    <citation type="submission" date="2014-04" db="EMBL/GenBank/DDBJ databases">
        <authorList>
            <consortium name="DOE Joint Genome Institute"/>
            <person name="Kuo A."/>
            <person name="Kohler A."/>
            <person name="Jargeat P."/>
            <person name="Nagy L.G."/>
            <person name="Floudas D."/>
            <person name="Copeland A."/>
            <person name="Barry K.W."/>
            <person name="Cichocki N."/>
            <person name="Veneault-Fourrey C."/>
            <person name="LaButti K."/>
            <person name="Lindquist E.A."/>
            <person name="Lipzen A."/>
            <person name="Lundell T."/>
            <person name="Morin E."/>
            <person name="Murat C."/>
            <person name="Sun H."/>
            <person name="Tunlid A."/>
            <person name="Henrissat B."/>
            <person name="Grigoriev I.V."/>
            <person name="Hibbett D.S."/>
            <person name="Martin F."/>
            <person name="Nordberg H.P."/>
            <person name="Cantor M.N."/>
            <person name="Hua S.X."/>
        </authorList>
    </citation>
    <scope>NUCLEOTIDE SEQUENCE [LARGE SCALE GENOMIC DNA]</scope>
    <source>
        <strain evidence="4 5">Ve08.2h10</strain>
    </source>
</reference>
<evidence type="ECO:0000259" key="3">
    <source>
        <dbReference type="Pfam" id="PF23572"/>
    </source>
</evidence>
<dbReference type="PANTHER" id="PTHR31901:SF9">
    <property type="entry name" value="GH3 DOMAIN-CONTAINING PROTEIN"/>
    <property type="match status" value="1"/>
</dbReference>
<dbReference type="InterPro" id="IPR055377">
    <property type="entry name" value="GH3_M"/>
</dbReference>